<dbReference type="PIRSF" id="PIRSF004869">
    <property type="entry name" value="PflX_prd"/>
    <property type="match status" value="1"/>
</dbReference>
<keyword evidence="2 6" id="KW-0949">S-adenosyl-L-methionine</keyword>
<comment type="caution">
    <text evidence="8">The sequence shown here is derived from an EMBL/GenBank/DDBJ whole genome shotgun (WGS) entry which is preliminary data.</text>
</comment>
<dbReference type="Pfam" id="PF04055">
    <property type="entry name" value="Radical_SAM"/>
    <property type="match status" value="1"/>
</dbReference>
<evidence type="ECO:0000259" key="7">
    <source>
        <dbReference type="PROSITE" id="PS51918"/>
    </source>
</evidence>
<dbReference type="GO" id="GO:0046872">
    <property type="term" value="F:metal ion binding"/>
    <property type="evidence" value="ECO:0007669"/>
    <property type="project" value="UniProtKB-KW"/>
</dbReference>
<dbReference type="SFLD" id="SFLDS00029">
    <property type="entry name" value="Radical_SAM"/>
    <property type="match status" value="1"/>
</dbReference>
<feature type="binding site" evidence="6">
    <location>
        <position position="81"/>
    </location>
    <ligand>
        <name>[4Fe-4S] cluster</name>
        <dbReference type="ChEBI" id="CHEBI:49883"/>
        <note>4Fe-4S-S-AdoMet</note>
    </ligand>
</feature>
<reference evidence="8" key="1">
    <citation type="journal article" date="2020" name="mSystems">
        <title>Genome- and Community-Level Interaction Insights into Carbon Utilization and Element Cycling Functions of Hydrothermarchaeota in Hydrothermal Sediment.</title>
        <authorList>
            <person name="Zhou Z."/>
            <person name="Liu Y."/>
            <person name="Xu W."/>
            <person name="Pan J."/>
            <person name="Luo Z.H."/>
            <person name="Li M."/>
        </authorList>
    </citation>
    <scope>NUCLEOTIDE SEQUENCE [LARGE SCALE GENOMIC DNA]</scope>
    <source>
        <strain evidence="8">SpSt-587</strain>
    </source>
</reference>
<dbReference type="PANTHER" id="PTHR30352:SF5">
    <property type="entry name" value="PYRUVATE FORMATE-LYASE 1-ACTIVATING ENZYME"/>
    <property type="match status" value="1"/>
</dbReference>
<feature type="binding site" evidence="6">
    <location>
        <position position="88"/>
    </location>
    <ligand>
        <name>[4Fe-4S] cluster</name>
        <dbReference type="ChEBI" id="CHEBI:49883"/>
        <note>4Fe-4S-S-AdoMet</note>
    </ligand>
</feature>
<dbReference type="SUPFAM" id="SSF102114">
    <property type="entry name" value="Radical SAM enzymes"/>
    <property type="match status" value="1"/>
</dbReference>
<proteinExistence type="predicted"/>
<keyword evidence="4 6" id="KW-0408">Iron</keyword>
<dbReference type="AlphaFoldDB" id="A0A7J3M4H8"/>
<protein>
    <submittedName>
        <fullName evidence="8">Radical SAM protein</fullName>
    </submittedName>
</protein>
<keyword evidence="5 6" id="KW-0411">Iron-sulfur</keyword>
<dbReference type="PROSITE" id="PS51918">
    <property type="entry name" value="RADICAL_SAM"/>
    <property type="match status" value="1"/>
</dbReference>
<feature type="binding site" evidence="6">
    <location>
        <position position="85"/>
    </location>
    <ligand>
        <name>[4Fe-4S] cluster</name>
        <dbReference type="ChEBI" id="CHEBI:49883"/>
        <note>4Fe-4S-S-AdoMet</note>
    </ligand>
</feature>
<name>A0A7J3M4H8_ARCFL</name>
<evidence type="ECO:0000256" key="6">
    <source>
        <dbReference type="PIRSR" id="PIRSR004869-50"/>
    </source>
</evidence>
<evidence type="ECO:0000256" key="3">
    <source>
        <dbReference type="ARBA" id="ARBA00022723"/>
    </source>
</evidence>
<evidence type="ECO:0000256" key="1">
    <source>
        <dbReference type="ARBA" id="ARBA00022485"/>
    </source>
</evidence>
<accession>A0A7J3M4H8</accession>
<dbReference type="InterPro" id="IPR007197">
    <property type="entry name" value="rSAM"/>
</dbReference>
<dbReference type="SFLD" id="SFLDG01101">
    <property type="entry name" value="Uncharacterised_Radical_SAM_Su"/>
    <property type="match status" value="1"/>
</dbReference>
<dbReference type="InterPro" id="IPR013785">
    <property type="entry name" value="Aldolase_TIM"/>
</dbReference>
<dbReference type="Gene3D" id="3.20.20.70">
    <property type="entry name" value="Aldolase class I"/>
    <property type="match status" value="1"/>
</dbReference>
<dbReference type="EMBL" id="DSYZ01000108">
    <property type="protein sequence ID" value="HGT83174.1"/>
    <property type="molecule type" value="Genomic_DNA"/>
</dbReference>
<gene>
    <name evidence="8" type="ORF">ENT52_05555</name>
</gene>
<evidence type="ECO:0000256" key="4">
    <source>
        <dbReference type="ARBA" id="ARBA00023004"/>
    </source>
</evidence>
<evidence type="ECO:0000256" key="2">
    <source>
        <dbReference type="ARBA" id="ARBA00022691"/>
    </source>
</evidence>
<dbReference type="InterPro" id="IPR027596">
    <property type="entry name" value="AmmeMemoSam_rS"/>
</dbReference>
<comment type="cofactor">
    <cofactor evidence="6">
        <name>[4Fe-4S] cluster</name>
        <dbReference type="ChEBI" id="CHEBI:49883"/>
    </cofactor>
    <text evidence="6">Binds 1 [4Fe-4S] cluster. The cluster is coordinated with 3 cysteines and an exchangeable S-adenosyl-L-methionine.</text>
</comment>
<dbReference type="InterPro" id="IPR058240">
    <property type="entry name" value="rSAM_sf"/>
</dbReference>
<keyword evidence="1" id="KW-0004">4Fe-4S</keyword>
<sequence>MHESKFYEKHGEKVKCLLCERSCLIAENDFGICKTRVNLSGRLYTLTYGNLSAMESRPIEIKPFFHYYPGSTSLTFSTWSCNFFCPWCQNYHLSRSFKKGAYVSPEDLVRKALGRDEGVCVSFQEPTLMAEYAIDVFRVARQHNLYACFVSNGYMTSLVLKALVEAGLNGLKIDVKGGEDVYEKLCKGVDVWKVWRNVRDAIKMGVHVEIVNLVVTGVNEKDVDWVIENHLRFAGAEIPIHFTRYFPAYKFSTPPTKIEILEEAVKKARKAGISYAYIGNVHGHKFENTYCPDCNELLIKRYGYRVLDYRLKNKKCPKCGREIKIFGEFVKKPWIF</sequence>
<evidence type="ECO:0000313" key="8">
    <source>
        <dbReference type="EMBL" id="HGT83174.1"/>
    </source>
</evidence>
<dbReference type="GO" id="GO:0051539">
    <property type="term" value="F:4 iron, 4 sulfur cluster binding"/>
    <property type="evidence" value="ECO:0007669"/>
    <property type="project" value="UniProtKB-KW"/>
</dbReference>
<dbReference type="InterPro" id="IPR016431">
    <property type="entry name" value="Pyrv-formate_lyase-activ_prd"/>
</dbReference>
<feature type="domain" description="Radical SAM core" evidence="7">
    <location>
        <begin position="66"/>
        <end position="285"/>
    </location>
</feature>
<dbReference type="CDD" id="cd01335">
    <property type="entry name" value="Radical_SAM"/>
    <property type="match status" value="1"/>
</dbReference>
<dbReference type="GO" id="GO:0003824">
    <property type="term" value="F:catalytic activity"/>
    <property type="evidence" value="ECO:0007669"/>
    <property type="project" value="InterPro"/>
</dbReference>
<keyword evidence="3 6" id="KW-0479">Metal-binding</keyword>
<organism evidence="8">
    <name type="scientific">Archaeoglobus fulgidus</name>
    <dbReference type="NCBI Taxonomy" id="2234"/>
    <lineage>
        <taxon>Archaea</taxon>
        <taxon>Methanobacteriati</taxon>
        <taxon>Methanobacteriota</taxon>
        <taxon>Archaeoglobi</taxon>
        <taxon>Archaeoglobales</taxon>
        <taxon>Archaeoglobaceae</taxon>
        <taxon>Archaeoglobus</taxon>
    </lineage>
</organism>
<dbReference type="InterPro" id="IPR034457">
    <property type="entry name" value="Organic_radical-activating"/>
</dbReference>
<evidence type="ECO:0000256" key="5">
    <source>
        <dbReference type="ARBA" id="ARBA00023014"/>
    </source>
</evidence>
<dbReference type="PANTHER" id="PTHR30352">
    <property type="entry name" value="PYRUVATE FORMATE-LYASE-ACTIVATING ENZYME"/>
    <property type="match status" value="1"/>
</dbReference>